<dbReference type="EMBL" id="JBHSLA010000001">
    <property type="protein sequence ID" value="MFC5193862.1"/>
    <property type="molecule type" value="Genomic_DNA"/>
</dbReference>
<dbReference type="InterPro" id="IPR002547">
    <property type="entry name" value="tRNA-bd_dom"/>
</dbReference>
<keyword evidence="6" id="KW-1185">Reference proteome</keyword>
<dbReference type="CDD" id="cd02798">
    <property type="entry name" value="tRNA_bind_CsaA"/>
    <property type="match status" value="1"/>
</dbReference>
<dbReference type="PROSITE" id="PS50886">
    <property type="entry name" value="TRBD"/>
    <property type="match status" value="1"/>
</dbReference>
<dbReference type="Pfam" id="PF01588">
    <property type="entry name" value="tRNA_bind"/>
    <property type="match status" value="1"/>
</dbReference>
<dbReference type="NCBIfam" id="NF007494">
    <property type="entry name" value="PRK10089.1-3"/>
    <property type="match status" value="1"/>
</dbReference>
<organism evidence="5 6">
    <name type="scientific">Bizionia hallyeonensis</name>
    <dbReference type="NCBI Taxonomy" id="1123757"/>
    <lineage>
        <taxon>Bacteria</taxon>
        <taxon>Pseudomonadati</taxon>
        <taxon>Bacteroidota</taxon>
        <taxon>Flavobacteriia</taxon>
        <taxon>Flavobacteriales</taxon>
        <taxon>Flavobacteriaceae</taxon>
        <taxon>Bizionia</taxon>
    </lineage>
</organism>
<dbReference type="NCBIfam" id="NF007495">
    <property type="entry name" value="PRK10089.1-4"/>
    <property type="match status" value="1"/>
</dbReference>
<gene>
    <name evidence="5" type="ORF">ACFPH8_00845</name>
</gene>
<dbReference type="InterPro" id="IPR051270">
    <property type="entry name" value="Tyrosine-tRNA_ligase_regulator"/>
</dbReference>
<keyword evidence="1 3" id="KW-0820">tRNA-binding</keyword>
<reference evidence="6" key="1">
    <citation type="journal article" date="2019" name="Int. J. Syst. Evol. Microbiol.">
        <title>The Global Catalogue of Microorganisms (GCM) 10K type strain sequencing project: providing services to taxonomists for standard genome sequencing and annotation.</title>
        <authorList>
            <consortium name="The Broad Institute Genomics Platform"/>
            <consortium name="The Broad Institute Genome Sequencing Center for Infectious Disease"/>
            <person name="Wu L."/>
            <person name="Ma J."/>
        </authorList>
    </citation>
    <scope>NUCLEOTIDE SEQUENCE [LARGE SCALE GENOMIC DNA]</scope>
    <source>
        <strain evidence="6">JCM 17978</strain>
    </source>
</reference>
<dbReference type="RefSeq" id="WP_248396109.1">
    <property type="nucleotide sequence ID" value="NZ_JBHSLA010000001.1"/>
</dbReference>
<name>A0ABW0C0Y5_9FLAO</name>
<comment type="caution">
    <text evidence="5">The sequence shown here is derived from an EMBL/GenBank/DDBJ whole genome shotgun (WGS) entry which is preliminary data.</text>
</comment>
<evidence type="ECO:0000256" key="3">
    <source>
        <dbReference type="PROSITE-ProRule" id="PRU00209"/>
    </source>
</evidence>
<sequence length="113" mass="12550">MITKNLNWEDFLKVDMRIGTILSAEIFKEAKNPAYKLIVDFGALGKLKTSAQITNLYEIDELIGRQVVAIVNFPAKQIANIMSECLILGGLGEDKDVVLLQPERQMPNGSKIS</sequence>
<protein>
    <submittedName>
        <fullName evidence="5">tRNA-binding protein</fullName>
    </submittedName>
</protein>
<evidence type="ECO:0000256" key="1">
    <source>
        <dbReference type="ARBA" id="ARBA00022555"/>
    </source>
</evidence>
<keyword evidence="2 3" id="KW-0694">RNA-binding</keyword>
<dbReference type="PANTHER" id="PTHR11586">
    <property type="entry name" value="TRNA-AMINOACYLATION COFACTOR ARC1 FAMILY MEMBER"/>
    <property type="match status" value="1"/>
</dbReference>
<dbReference type="PANTHER" id="PTHR11586:SF37">
    <property type="entry name" value="TRNA-BINDING DOMAIN-CONTAINING PROTEIN"/>
    <property type="match status" value="1"/>
</dbReference>
<evidence type="ECO:0000313" key="6">
    <source>
        <dbReference type="Proteomes" id="UP001596162"/>
    </source>
</evidence>
<dbReference type="Proteomes" id="UP001596162">
    <property type="component" value="Unassembled WGS sequence"/>
</dbReference>
<dbReference type="InterPro" id="IPR012340">
    <property type="entry name" value="NA-bd_OB-fold"/>
</dbReference>
<dbReference type="InterPro" id="IPR008231">
    <property type="entry name" value="CsaA"/>
</dbReference>
<accession>A0ABW0C0Y5</accession>
<evidence type="ECO:0000256" key="2">
    <source>
        <dbReference type="ARBA" id="ARBA00022884"/>
    </source>
</evidence>
<evidence type="ECO:0000313" key="5">
    <source>
        <dbReference type="EMBL" id="MFC5193862.1"/>
    </source>
</evidence>
<evidence type="ECO:0000259" key="4">
    <source>
        <dbReference type="PROSITE" id="PS50886"/>
    </source>
</evidence>
<feature type="domain" description="TRNA-binding" evidence="4">
    <location>
        <begin position="10"/>
        <end position="113"/>
    </location>
</feature>
<dbReference type="SUPFAM" id="SSF50249">
    <property type="entry name" value="Nucleic acid-binding proteins"/>
    <property type="match status" value="1"/>
</dbReference>
<proteinExistence type="predicted"/>
<dbReference type="NCBIfam" id="TIGR02222">
    <property type="entry name" value="chap_CsaA"/>
    <property type="match status" value="1"/>
</dbReference>
<dbReference type="Gene3D" id="2.40.50.140">
    <property type="entry name" value="Nucleic acid-binding proteins"/>
    <property type="match status" value="1"/>
</dbReference>